<dbReference type="InterPro" id="IPR001876">
    <property type="entry name" value="Znf_RanBP2"/>
</dbReference>
<evidence type="ECO:0000256" key="1">
    <source>
        <dbReference type="ARBA" id="ARBA00022723"/>
    </source>
</evidence>
<evidence type="ECO:0000313" key="6">
    <source>
        <dbReference type="EMBL" id="CAF1091817.1"/>
    </source>
</evidence>
<feature type="region of interest" description="Disordered" evidence="4">
    <location>
        <begin position="1"/>
        <end position="25"/>
    </location>
</feature>
<sequence>MIERHVQPKKSTSRPSTGDDPIRLNAHHFSSPVLPTATGKSFGKGSKVGVSACTYKRNIYKTMLIGMPWFCDSCGRQNGVTRYQCQHCRGNNTYDLCDQCIVNAPITHPYHAFKLVQGGGNGIPSTNVAVTYPHMNWSNLPYYQSAHTALG</sequence>
<reference evidence="7" key="1">
    <citation type="submission" date="2021-02" db="EMBL/GenBank/DDBJ databases">
        <authorList>
            <person name="Nowell W R."/>
        </authorList>
    </citation>
    <scope>NUCLEOTIDE SEQUENCE</scope>
</reference>
<dbReference type="PROSITE" id="PS01358">
    <property type="entry name" value="ZF_RANBP2_1"/>
    <property type="match status" value="1"/>
</dbReference>
<dbReference type="Proteomes" id="UP000663852">
    <property type="component" value="Unassembled WGS sequence"/>
</dbReference>
<evidence type="ECO:0000313" key="7">
    <source>
        <dbReference type="EMBL" id="CAF1308153.1"/>
    </source>
</evidence>
<dbReference type="GO" id="GO:0008270">
    <property type="term" value="F:zinc ion binding"/>
    <property type="evidence" value="ECO:0007669"/>
    <property type="project" value="UniProtKB-KW"/>
</dbReference>
<evidence type="ECO:0000256" key="3">
    <source>
        <dbReference type="ARBA" id="ARBA00022833"/>
    </source>
</evidence>
<name>A0A815E8N1_ADIRI</name>
<dbReference type="Gene3D" id="3.30.60.90">
    <property type="match status" value="1"/>
</dbReference>
<comment type="caution">
    <text evidence="7">The sequence shown here is derived from an EMBL/GenBank/DDBJ whole genome shotgun (WGS) entry which is preliminary data.</text>
</comment>
<keyword evidence="8" id="KW-1185">Reference proteome</keyword>
<proteinExistence type="predicted"/>
<dbReference type="EMBL" id="CAJNOJ010000094">
    <property type="protein sequence ID" value="CAF1091817.1"/>
    <property type="molecule type" value="Genomic_DNA"/>
</dbReference>
<keyword evidence="1" id="KW-0479">Metal-binding</keyword>
<keyword evidence="3" id="KW-0862">Zinc</keyword>
<evidence type="ECO:0000259" key="5">
    <source>
        <dbReference type="PROSITE" id="PS01358"/>
    </source>
</evidence>
<feature type="domain" description="RanBP2-type" evidence="5">
    <location>
        <begin position="69"/>
        <end position="88"/>
    </location>
</feature>
<keyword evidence="2" id="KW-0863">Zinc-finger</keyword>
<evidence type="ECO:0000256" key="2">
    <source>
        <dbReference type="ARBA" id="ARBA00022771"/>
    </source>
</evidence>
<evidence type="ECO:0000256" key="4">
    <source>
        <dbReference type="SAM" id="MobiDB-lite"/>
    </source>
</evidence>
<evidence type="ECO:0000313" key="8">
    <source>
        <dbReference type="Proteomes" id="UP000663828"/>
    </source>
</evidence>
<protein>
    <recommendedName>
        <fullName evidence="5">RanBP2-type domain-containing protein</fullName>
    </recommendedName>
</protein>
<dbReference type="InterPro" id="IPR043145">
    <property type="entry name" value="Znf_ZZ_sf"/>
</dbReference>
<dbReference type="AlphaFoldDB" id="A0A815E8N1"/>
<dbReference type="SUPFAM" id="SSF57850">
    <property type="entry name" value="RING/U-box"/>
    <property type="match status" value="1"/>
</dbReference>
<dbReference type="EMBL" id="CAJNOR010002537">
    <property type="protein sequence ID" value="CAF1308153.1"/>
    <property type="molecule type" value="Genomic_DNA"/>
</dbReference>
<gene>
    <name evidence="6" type="ORF">EDS130_LOCUS19518</name>
    <name evidence="7" type="ORF">XAT740_LOCUS29234</name>
</gene>
<dbReference type="Proteomes" id="UP000663828">
    <property type="component" value="Unassembled WGS sequence"/>
</dbReference>
<dbReference type="OrthoDB" id="424753at2759"/>
<accession>A0A815E8N1</accession>
<organism evidence="7 8">
    <name type="scientific">Adineta ricciae</name>
    <name type="common">Rotifer</name>
    <dbReference type="NCBI Taxonomy" id="249248"/>
    <lineage>
        <taxon>Eukaryota</taxon>
        <taxon>Metazoa</taxon>
        <taxon>Spiralia</taxon>
        <taxon>Gnathifera</taxon>
        <taxon>Rotifera</taxon>
        <taxon>Eurotatoria</taxon>
        <taxon>Bdelloidea</taxon>
        <taxon>Adinetida</taxon>
        <taxon>Adinetidae</taxon>
        <taxon>Adineta</taxon>
    </lineage>
</organism>